<sequence>MKTSFFSILQSPRKTVQSKFDHNKQQQMLLQSFELYTIEREVLKELDSLSKKHSIQFFPSQPGSKSKIKNGNNFKISFPVKNNNLILSPKEIKQTQENEQKPSRFNHFDAFQSTLKEQNNIQQDKISINRDFNENNQKKRIVIQKKSWVSPIVQKQNQLKRQQQLLHQRQIQSISTNRSQDVSFQVEATSSSIYSLGDKKKCIEQVKKQSHSFYGEAKAKSNDNNKNMSQLAPTQLSNLCHLPSFNSSFRVQKMNKHSFCSSNRNIDRQRSLSNTSYSLLEPWVKQELYKTITEPKNKNNNSFDFYFYDDNIGVNVKTDVSFYKKSIDLKK</sequence>
<protein>
    <submittedName>
        <fullName evidence="1">Uncharacterized protein</fullName>
    </submittedName>
</protein>
<dbReference type="InParanoid" id="I7M072"/>
<gene>
    <name evidence="1" type="ORF">TTHERM_00420110</name>
</gene>
<dbReference type="EMBL" id="GG662536">
    <property type="protein sequence ID" value="EAR85603.1"/>
    <property type="molecule type" value="Genomic_DNA"/>
</dbReference>
<evidence type="ECO:0000313" key="1">
    <source>
        <dbReference type="EMBL" id="EAR85603.1"/>
    </source>
</evidence>
<dbReference type="AlphaFoldDB" id="I7M072"/>
<name>I7M072_TETTS</name>
<dbReference type="HOGENOM" id="CLU_840668_0_0_1"/>
<organism evidence="1 2">
    <name type="scientific">Tetrahymena thermophila (strain SB210)</name>
    <dbReference type="NCBI Taxonomy" id="312017"/>
    <lineage>
        <taxon>Eukaryota</taxon>
        <taxon>Sar</taxon>
        <taxon>Alveolata</taxon>
        <taxon>Ciliophora</taxon>
        <taxon>Intramacronucleata</taxon>
        <taxon>Oligohymenophorea</taxon>
        <taxon>Hymenostomatida</taxon>
        <taxon>Tetrahymenina</taxon>
        <taxon>Tetrahymenidae</taxon>
        <taxon>Tetrahymena</taxon>
    </lineage>
</organism>
<dbReference type="Proteomes" id="UP000009168">
    <property type="component" value="Unassembled WGS sequence"/>
</dbReference>
<keyword evidence="2" id="KW-1185">Reference proteome</keyword>
<evidence type="ECO:0000313" key="2">
    <source>
        <dbReference type="Proteomes" id="UP000009168"/>
    </source>
</evidence>
<dbReference type="GeneID" id="7827229"/>
<accession>I7M072</accession>
<dbReference type="RefSeq" id="XP_001033266.1">
    <property type="nucleotide sequence ID" value="XM_001033266.2"/>
</dbReference>
<reference evidence="2" key="1">
    <citation type="journal article" date="2006" name="PLoS Biol.">
        <title>Macronuclear genome sequence of the ciliate Tetrahymena thermophila, a model eukaryote.</title>
        <authorList>
            <person name="Eisen J.A."/>
            <person name="Coyne R.S."/>
            <person name="Wu M."/>
            <person name="Wu D."/>
            <person name="Thiagarajan M."/>
            <person name="Wortman J.R."/>
            <person name="Badger J.H."/>
            <person name="Ren Q."/>
            <person name="Amedeo P."/>
            <person name="Jones K.M."/>
            <person name="Tallon L.J."/>
            <person name="Delcher A.L."/>
            <person name="Salzberg S.L."/>
            <person name="Silva J.C."/>
            <person name="Haas B.J."/>
            <person name="Majoros W.H."/>
            <person name="Farzad M."/>
            <person name="Carlton J.M."/>
            <person name="Smith R.K. Jr."/>
            <person name="Garg J."/>
            <person name="Pearlman R.E."/>
            <person name="Karrer K.M."/>
            <person name="Sun L."/>
            <person name="Manning G."/>
            <person name="Elde N.C."/>
            <person name="Turkewitz A.P."/>
            <person name="Asai D.J."/>
            <person name="Wilkes D.E."/>
            <person name="Wang Y."/>
            <person name="Cai H."/>
            <person name="Collins K."/>
            <person name="Stewart B.A."/>
            <person name="Lee S.R."/>
            <person name="Wilamowska K."/>
            <person name="Weinberg Z."/>
            <person name="Ruzzo W.L."/>
            <person name="Wloga D."/>
            <person name="Gaertig J."/>
            <person name="Frankel J."/>
            <person name="Tsao C.-C."/>
            <person name="Gorovsky M.A."/>
            <person name="Keeling P.J."/>
            <person name="Waller R.F."/>
            <person name="Patron N.J."/>
            <person name="Cherry J.M."/>
            <person name="Stover N.A."/>
            <person name="Krieger C.J."/>
            <person name="del Toro C."/>
            <person name="Ryder H.F."/>
            <person name="Williamson S.C."/>
            <person name="Barbeau R.A."/>
            <person name="Hamilton E.P."/>
            <person name="Orias E."/>
        </authorList>
    </citation>
    <scope>NUCLEOTIDE SEQUENCE [LARGE SCALE GENOMIC DNA]</scope>
    <source>
        <strain evidence="2">SB210</strain>
    </source>
</reference>
<proteinExistence type="predicted"/>
<dbReference type="KEGG" id="tet:TTHERM_00420110"/>